<proteinExistence type="predicted"/>
<dbReference type="RefSeq" id="WP_272182411.1">
    <property type="nucleotide sequence ID" value="NZ_JAQOMS010000002.1"/>
</dbReference>
<evidence type="ECO:0000313" key="1">
    <source>
        <dbReference type="EMBL" id="MDC2891423.1"/>
    </source>
</evidence>
<keyword evidence="2" id="KW-1185">Reference proteome</keyword>
<evidence type="ECO:0000313" key="2">
    <source>
        <dbReference type="Proteomes" id="UP001528411"/>
    </source>
</evidence>
<comment type="caution">
    <text evidence="1">The sequence shown here is derived from an EMBL/GenBank/DDBJ whole genome shotgun (WGS) entry which is preliminary data.</text>
</comment>
<gene>
    <name evidence="1" type="ORF">PN838_25215</name>
</gene>
<sequence length="78" mass="8846">MSEKFRMLNVKAKIARKIRDKAIMRANTRIILAGKTANDFDEEQLEVIVREEEDKIKGNAKERGLMALAAMLGLSLWG</sequence>
<accession>A0ABT5FJP9</accession>
<reference evidence="1 2" key="1">
    <citation type="submission" date="2023-01" db="EMBL/GenBank/DDBJ databases">
        <title>Psychrosphaera sp. nov., isolated from marine algae.</title>
        <authorList>
            <person name="Bayburt H."/>
            <person name="Choi B.J."/>
            <person name="Kim J.M."/>
            <person name="Choi D.G."/>
            <person name="Jeon C.O."/>
        </authorList>
    </citation>
    <scope>NUCLEOTIDE SEQUENCE [LARGE SCALE GENOMIC DNA]</scope>
    <source>
        <strain evidence="1 2">G1-22</strain>
    </source>
</reference>
<name>A0ABT5FJP9_9GAMM</name>
<dbReference type="EMBL" id="JAQOMS010000002">
    <property type="protein sequence ID" value="MDC2891423.1"/>
    <property type="molecule type" value="Genomic_DNA"/>
</dbReference>
<protein>
    <submittedName>
        <fullName evidence="1">Uncharacterized protein</fullName>
    </submittedName>
</protein>
<dbReference type="Proteomes" id="UP001528411">
    <property type="component" value="Unassembled WGS sequence"/>
</dbReference>
<organism evidence="1 2">
    <name type="scientific">Psychrosphaera algicola</name>
    <dbReference type="NCBI Taxonomy" id="3023714"/>
    <lineage>
        <taxon>Bacteria</taxon>
        <taxon>Pseudomonadati</taxon>
        <taxon>Pseudomonadota</taxon>
        <taxon>Gammaproteobacteria</taxon>
        <taxon>Alteromonadales</taxon>
        <taxon>Pseudoalteromonadaceae</taxon>
        <taxon>Psychrosphaera</taxon>
    </lineage>
</organism>